<evidence type="ECO:0000256" key="1">
    <source>
        <dbReference type="ARBA" id="ARBA00022603"/>
    </source>
</evidence>
<feature type="compositionally biased region" description="Basic and acidic residues" evidence="11">
    <location>
        <begin position="188"/>
        <end position="205"/>
    </location>
</feature>
<dbReference type="InterPro" id="IPR025795">
    <property type="entry name" value="tRNA_(uracil-5-)_MeTrfase"/>
</dbReference>
<evidence type="ECO:0000256" key="10">
    <source>
        <dbReference type="PROSITE-ProRule" id="PRU10015"/>
    </source>
</evidence>
<comment type="caution">
    <text evidence="13">The sequence shown here is derived from an EMBL/GenBank/DDBJ whole genome shotgun (WGS) entry which is preliminary data.</text>
</comment>
<dbReference type="InterPro" id="IPR030390">
    <property type="entry name" value="MeTrfase_TrmA_AS"/>
</dbReference>
<feature type="active site" evidence="10">
    <location>
        <position position="1087"/>
    </location>
</feature>
<reference evidence="13" key="1">
    <citation type="journal article" date="2023" name="Mol. Phylogenet. Evol.">
        <title>Genome-scale phylogeny and comparative genomics of the fungal order Sordariales.</title>
        <authorList>
            <person name="Hensen N."/>
            <person name="Bonometti L."/>
            <person name="Westerberg I."/>
            <person name="Brannstrom I.O."/>
            <person name="Guillou S."/>
            <person name="Cros-Aarteil S."/>
            <person name="Calhoun S."/>
            <person name="Haridas S."/>
            <person name="Kuo A."/>
            <person name="Mondo S."/>
            <person name="Pangilinan J."/>
            <person name="Riley R."/>
            <person name="LaButti K."/>
            <person name="Andreopoulos B."/>
            <person name="Lipzen A."/>
            <person name="Chen C."/>
            <person name="Yan M."/>
            <person name="Daum C."/>
            <person name="Ng V."/>
            <person name="Clum A."/>
            <person name="Steindorff A."/>
            <person name="Ohm R.A."/>
            <person name="Martin F."/>
            <person name="Silar P."/>
            <person name="Natvig D.O."/>
            <person name="Lalanne C."/>
            <person name="Gautier V."/>
            <person name="Ament-Velasquez S.L."/>
            <person name="Kruys A."/>
            <person name="Hutchinson M.I."/>
            <person name="Powell A.J."/>
            <person name="Barry K."/>
            <person name="Miller A.N."/>
            <person name="Grigoriev I.V."/>
            <person name="Debuchy R."/>
            <person name="Gladieux P."/>
            <person name="Hiltunen Thoren M."/>
            <person name="Johannesson H."/>
        </authorList>
    </citation>
    <scope>NUCLEOTIDE SEQUENCE</scope>
    <source>
        <strain evidence="13">CBS 168.71</strain>
    </source>
</reference>
<evidence type="ECO:0000256" key="7">
    <source>
        <dbReference type="ARBA" id="ARBA00054700"/>
    </source>
</evidence>
<dbReference type="SUPFAM" id="SSF53335">
    <property type="entry name" value="S-adenosyl-L-methionine-dependent methyltransferases"/>
    <property type="match status" value="1"/>
</dbReference>
<evidence type="ECO:0000256" key="9">
    <source>
        <dbReference type="PROSITE-ProRule" id="PRU01024"/>
    </source>
</evidence>
<feature type="compositionally biased region" description="Acidic residues" evidence="11">
    <location>
        <begin position="114"/>
        <end position="124"/>
    </location>
</feature>
<evidence type="ECO:0000256" key="8">
    <source>
        <dbReference type="ARBA" id="ARBA00070108"/>
    </source>
</evidence>
<dbReference type="PROSITE" id="PS01230">
    <property type="entry name" value="TRMA_1"/>
    <property type="match status" value="1"/>
</dbReference>
<dbReference type="SUPFAM" id="SSF50249">
    <property type="entry name" value="Nucleic acid-binding proteins"/>
    <property type="match status" value="1"/>
</dbReference>
<dbReference type="InterPro" id="IPR002792">
    <property type="entry name" value="TRAM_dom"/>
</dbReference>
<dbReference type="FunFam" id="2.40.50.140:FF:000201">
    <property type="entry name" value="TRM2p tRNA methyltransferase"/>
    <property type="match status" value="1"/>
</dbReference>
<feature type="active site" description="Nucleophile" evidence="9">
    <location>
        <position position="1087"/>
    </location>
</feature>
<dbReference type="FunFam" id="3.40.50.150:FF:000174">
    <property type="entry name" value="TRM2p tRNA methyltransferase"/>
    <property type="match status" value="1"/>
</dbReference>
<feature type="region of interest" description="Disordered" evidence="11">
    <location>
        <begin position="885"/>
        <end position="905"/>
    </location>
</feature>
<feature type="domain" description="TRAM" evidence="12">
    <location>
        <begin position="669"/>
        <end position="731"/>
    </location>
</feature>
<evidence type="ECO:0000259" key="12">
    <source>
        <dbReference type="PROSITE" id="PS50926"/>
    </source>
</evidence>
<keyword evidence="4" id="KW-0819">tRNA processing</keyword>
<dbReference type="InterPro" id="IPR025212">
    <property type="entry name" value="CAD_CENP-Q"/>
</dbReference>
<dbReference type="PROSITE" id="PS01231">
    <property type="entry name" value="TRMA_2"/>
    <property type="match status" value="1"/>
</dbReference>
<dbReference type="PROSITE" id="PS50926">
    <property type="entry name" value="TRAM"/>
    <property type="match status" value="1"/>
</dbReference>
<dbReference type="EC" id="2.1.1.35" evidence="5"/>
<evidence type="ECO:0000256" key="4">
    <source>
        <dbReference type="ARBA" id="ARBA00022694"/>
    </source>
</evidence>
<accession>A0AAE0HBI0</accession>
<dbReference type="RefSeq" id="XP_062657013.1">
    <property type="nucleotide sequence ID" value="XM_062802473.1"/>
</dbReference>
<dbReference type="InterPro" id="IPR010280">
    <property type="entry name" value="U5_MeTrfase_fam"/>
</dbReference>
<dbReference type="GO" id="GO:0003677">
    <property type="term" value="F:DNA binding"/>
    <property type="evidence" value="ECO:0007669"/>
    <property type="project" value="InterPro"/>
</dbReference>
<keyword evidence="3 9" id="KW-0949">S-adenosyl-L-methionine</keyword>
<name>A0AAE0HBI0_9PEZI</name>
<feature type="binding site" evidence="9">
    <location>
        <position position="988"/>
    </location>
    <ligand>
        <name>S-adenosyl-L-methionine</name>
        <dbReference type="ChEBI" id="CHEBI:59789"/>
    </ligand>
</feature>
<feature type="binding site" evidence="9">
    <location>
        <position position="1010"/>
    </location>
    <ligand>
        <name>S-adenosyl-L-methionine</name>
        <dbReference type="ChEBI" id="CHEBI:59789"/>
    </ligand>
</feature>
<dbReference type="PROSITE" id="PS51687">
    <property type="entry name" value="SAM_MT_RNA_M5U"/>
    <property type="match status" value="1"/>
</dbReference>
<dbReference type="Gene3D" id="2.40.50.140">
    <property type="entry name" value="Nucleic acid-binding proteins"/>
    <property type="match status" value="1"/>
</dbReference>
<evidence type="ECO:0000256" key="11">
    <source>
        <dbReference type="SAM" id="MobiDB-lite"/>
    </source>
</evidence>
<dbReference type="PROSITE" id="PS51622">
    <property type="entry name" value="SAM_MT_RNA_M5U_2"/>
    <property type="match status" value="1"/>
</dbReference>
<comment type="catalytic activity">
    <reaction evidence="6">
        <text>uridine(54) in tRNA + S-adenosyl-L-methionine = 5-methyluridine(54) in tRNA + S-adenosyl-L-homocysteine + H(+)</text>
        <dbReference type="Rhea" id="RHEA:42712"/>
        <dbReference type="Rhea" id="RHEA-COMP:10167"/>
        <dbReference type="Rhea" id="RHEA-COMP:10193"/>
        <dbReference type="ChEBI" id="CHEBI:15378"/>
        <dbReference type="ChEBI" id="CHEBI:57856"/>
        <dbReference type="ChEBI" id="CHEBI:59789"/>
        <dbReference type="ChEBI" id="CHEBI:65315"/>
        <dbReference type="ChEBI" id="CHEBI:74447"/>
        <dbReference type="EC" id="2.1.1.35"/>
    </reaction>
</comment>
<dbReference type="PANTHER" id="PTHR11061">
    <property type="entry name" value="RNA M5U METHYLTRANSFERASE"/>
    <property type="match status" value="1"/>
</dbReference>
<dbReference type="Pfam" id="PF05958">
    <property type="entry name" value="tRNA_U5-meth_tr"/>
    <property type="match status" value="1"/>
</dbReference>
<comment type="similarity">
    <text evidence="9">Belongs to the class I-like SAM-binding methyltransferase superfamily. RNA M5U methyltransferase family.</text>
</comment>
<feature type="binding site" evidence="9">
    <location>
        <position position="1060"/>
    </location>
    <ligand>
        <name>S-adenosyl-L-methionine</name>
        <dbReference type="ChEBI" id="CHEBI:59789"/>
    </ligand>
</feature>
<dbReference type="PANTHER" id="PTHR11061:SF30">
    <property type="entry name" value="TRNA (URACIL(54)-C(5))-METHYLTRANSFERASE"/>
    <property type="match status" value="1"/>
</dbReference>
<evidence type="ECO:0000256" key="3">
    <source>
        <dbReference type="ARBA" id="ARBA00022691"/>
    </source>
</evidence>
<dbReference type="AlphaFoldDB" id="A0AAE0HBI0"/>
<dbReference type="GO" id="GO:0009451">
    <property type="term" value="P:RNA modification"/>
    <property type="evidence" value="ECO:0007669"/>
    <property type="project" value="UniProtKB-ARBA"/>
</dbReference>
<dbReference type="CDD" id="cd02440">
    <property type="entry name" value="AdoMet_MTases"/>
    <property type="match status" value="1"/>
</dbReference>
<feature type="binding site" evidence="9">
    <location>
        <position position="947"/>
    </location>
    <ligand>
        <name>S-adenosyl-L-methionine</name>
        <dbReference type="ChEBI" id="CHEBI:59789"/>
    </ligand>
</feature>
<sequence>MAPSEPNQKRKRGRPPGASSALAREQRDGATGESTGNAIEAESQAAPRKRGRPRKSIDPGTQNEQHPAAEADQTGTPNVAPKKRGRPPKTRDPEPEEEIPVESRPRKRRRAAEAEEIEEGPEEGEGSKQSRPSVADPEEQPTEKPTTRRGRKNRQSDDSPARSPPQEPEVGDGQAEKTKGKPGRKPARRNEQPVEEDRIEEDTSGRRRRRKPADDNPVSPEAAGENQPAPVPEKRRRGRPSLAEMSVSRAQNQPSPPQADKQEKKRGRGRPPRASNGETESPNQAAERPPANPPKPSKKPPNRRPAPEPEPSPPPQPQPATTTAAAPNPPEKYRHLTTLTRQIPRATIASKWTPLSTPSITAVSALLADSARPVLHRLRERDQRHAQAASILRTFSARLHAKLVKGMPFPPPSVAAPRARGRPKRVDAGVGGGGGGGGHGGGGHEVELDFERTVDAIAGMERALDPLLHSVALLRAEKEREERALEREYEGLRRLEGNARAQARRWREGRERGREHVLAGGVGDLQEEELLALSQQIGSHMESMKSNLGQIEGVLPAIAKSRAALQGTLCEHLDPEQYEQVLLGQTTIDAGVTPQAAHTTGQKQHGKRSFQGNHNRRGAKHRRKQKPVQEGSHEEVLLADVQALLASHKISDGAEDGIENDAAAEEVPLPAQGSEIEVEVVELSSTGDGLAKQKGSDHIYAVPFSVPGDTVKVKVYRHNHDEGYSAADFISVVKPSALRDDSRIQCQYFAKCSGCQFQMLDYDEQLRIKKNIVVKAYRNFSQLSPELVPEVLDTIGSPLQYGYRTKLTPHFDGPPGNSRRGPKKCHESMPPVGFTPKATRKVLDIEDCPIATEAVRKGITDERARMAVEYGNYTKGATILLRESTKRVPKSSPTDTPEVPEGTPATAVRVESDTHTDFKTCITDQNATSTEYIDDFVFTNPAGSFFQNNNSILPPFTAYIREHILPPATTTTTTTATTKPIKYLIDAYSGSGLFTITQSALFPGGSIGIDIADKSITFARRNAALNGLAESQCRFLAADAPALFQSVDAYDPDETVVVLDPPRKGCDASFLRQLLRFAPRRVVYVSCNVHTQARDVGVLVRGAVDGVQAEGGAEGKEGARYEIESIRGFDFFPQTGHVEGVAVLNRVDA</sequence>
<dbReference type="GO" id="GO:0008033">
    <property type="term" value="P:tRNA processing"/>
    <property type="evidence" value="ECO:0007669"/>
    <property type="project" value="UniProtKB-KW"/>
</dbReference>
<evidence type="ECO:0000256" key="2">
    <source>
        <dbReference type="ARBA" id="ARBA00022679"/>
    </source>
</evidence>
<evidence type="ECO:0000256" key="5">
    <source>
        <dbReference type="ARBA" id="ARBA00033763"/>
    </source>
</evidence>
<feature type="region of interest" description="Disordered" evidence="11">
    <location>
        <begin position="806"/>
        <end position="832"/>
    </location>
</feature>
<dbReference type="SMART" id="SM00384">
    <property type="entry name" value="AT_hook"/>
    <property type="match status" value="6"/>
</dbReference>
<keyword evidence="2 9" id="KW-0808">Transferase</keyword>
<dbReference type="Proteomes" id="UP001278766">
    <property type="component" value="Unassembled WGS sequence"/>
</dbReference>
<organism evidence="13 14">
    <name type="scientific">Chaetomium fimeti</name>
    <dbReference type="NCBI Taxonomy" id="1854472"/>
    <lineage>
        <taxon>Eukaryota</taxon>
        <taxon>Fungi</taxon>
        <taxon>Dikarya</taxon>
        <taxon>Ascomycota</taxon>
        <taxon>Pezizomycotina</taxon>
        <taxon>Sordariomycetes</taxon>
        <taxon>Sordariomycetidae</taxon>
        <taxon>Sordariales</taxon>
        <taxon>Chaetomiaceae</taxon>
        <taxon>Chaetomium</taxon>
    </lineage>
</organism>
<dbReference type="EMBL" id="JAUEPN010000006">
    <property type="protein sequence ID" value="KAK3293499.1"/>
    <property type="molecule type" value="Genomic_DNA"/>
</dbReference>
<dbReference type="InterPro" id="IPR017956">
    <property type="entry name" value="AT_hook_DNA-bd_motif"/>
</dbReference>
<dbReference type="InterPro" id="IPR012340">
    <property type="entry name" value="NA-bd_OB-fold"/>
</dbReference>
<evidence type="ECO:0000256" key="6">
    <source>
        <dbReference type="ARBA" id="ARBA00052788"/>
    </source>
</evidence>
<dbReference type="GeneID" id="87839421"/>
<evidence type="ECO:0000313" key="14">
    <source>
        <dbReference type="Proteomes" id="UP001278766"/>
    </source>
</evidence>
<evidence type="ECO:0000313" key="13">
    <source>
        <dbReference type="EMBL" id="KAK3293499.1"/>
    </source>
</evidence>
<feature type="region of interest" description="Disordered" evidence="11">
    <location>
        <begin position="594"/>
        <end position="633"/>
    </location>
</feature>
<dbReference type="Gene3D" id="3.40.50.150">
    <property type="entry name" value="Vaccinia Virus protein VP39"/>
    <property type="match status" value="2"/>
</dbReference>
<feature type="region of interest" description="Disordered" evidence="11">
    <location>
        <begin position="1"/>
        <end position="331"/>
    </location>
</feature>
<reference evidence="13" key="2">
    <citation type="submission" date="2023-06" db="EMBL/GenBank/DDBJ databases">
        <authorList>
            <consortium name="Lawrence Berkeley National Laboratory"/>
            <person name="Haridas S."/>
            <person name="Hensen N."/>
            <person name="Bonometti L."/>
            <person name="Westerberg I."/>
            <person name="Brannstrom I.O."/>
            <person name="Guillou S."/>
            <person name="Cros-Aarteil S."/>
            <person name="Calhoun S."/>
            <person name="Kuo A."/>
            <person name="Mondo S."/>
            <person name="Pangilinan J."/>
            <person name="Riley R."/>
            <person name="Labutti K."/>
            <person name="Andreopoulos B."/>
            <person name="Lipzen A."/>
            <person name="Chen C."/>
            <person name="Yanf M."/>
            <person name="Daum C."/>
            <person name="Ng V."/>
            <person name="Clum A."/>
            <person name="Steindorff A."/>
            <person name="Ohm R."/>
            <person name="Martin F."/>
            <person name="Silar P."/>
            <person name="Natvig D."/>
            <person name="Lalanne C."/>
            <person name="Gautier V."/>
            <person name="Ament-Velasquez S.L."/>
            <person name="Kruys A."/>
            <person name="Hutchinson M.I."/>
            <person name="Powell A.J."/>
            <person name="Barry K."/>
            <person name="Miller A.N."/>
            <person name="Grigoriev I.V."/>
            <person name="Debuchy R."/>
            <person name="Gladieux P."/>
            <person name="Thoren M.H."/>
            <person name="Johannesson H."/>
        </authorList>
    </citation>
    <scope>NUCLEOTIDE SEQUENCE</scope>
    <source>
        <strain evidence="13">CBS 168.71</strain>
    </source>
</reference>
<proteinExistence type="inferred from homology"/>
<feature type="compositionally biased region" description="Basic residues" evidence="11">
    <location>
        <begin position="604"/>
        <end position="626"/>
    </location>
</feature>
<gene>
    <name evidence="13" type="ORF">B0H64DRAFT_376401</name>
</gene>
<dbReference type="InterPro" id="IPR030391">
    <property type="entry name" value="MeTrfase_TrmA_CS"/>
</dbReference>
<keyword evidence="1 9" id="KW-0489">Methyltransferase</keyword>
<dbReference type="GO" id="GO:0032259">
    <property type="term" value="P:methylation"/>
    <property type="evidence" value="ECO:0007669"/>
    <property type="project" value="UniProtKB-KW"/>
</dbReference>
<comment type="function">
    <text evidence="7">Catalyzes the formation of 5-methyl-uridine at position 54 (m5U54) in all tRNA. May also have a role in tRNA stabilization or maturation.</text>
</comment>
<dbReference type="GO" id="GO:0030697">
    <property type="term" value="F:tRNA (uracil(54)-C5)-methyltransferase activity, S-adenosyl methionine-dependent"/>
    <property type="evidence" value="ECO:0007669"/>
    <property type="project" value="UniProtKB-EC"/>
</dbReference>
<keyword evidence="14" id="KW-1185">Reference proteome</keyword>
<protein>
    <recommendedName>
        <fullName evidence="8">tRNA (uracil(54)-C(5))-methyltransferase</fullName>
        <ecNumber evidence="5">2.1.1.35</ecNumber>
    </recommendedName>
</protein>
<dbReference type="Pfam" id="PF13094">
    <property type="entry name" value="CENP-Q"/>
    <property type="match status" value="1"/>
</dbReference>
<dbReference type="InterPro" id="IPR029063">
    <property type="entry name" value="SAM-dependent_MTases_sf"/>
</dbReference>
<feature type="compositionally biased region" description="Pro residues" evidence="11">
    <location>
        <begin position="308"/>
        <end position="318"/>
    </location>
</feature>
<dbReference type="PRINTS" id="PR00929">
    <property type="entry name" value="ATHOOK"/>
</dbReference>